<organism evidence="1 2">
    <name type="scientific">Pyxidicoccus parkwayensis</name>
    <dbReference type="NCBI Taxonomy" id="2813578"/>
    <lineage>
        <taxon>Bacteria</taxon>
        <taxon>Pseudomonadati</taxon>
        <taxon>Myxococcota</taxon>
        <taxon>Myxococcia</taxon>
        <taxon>Myxococcales</taxon>
        <taxon>Cystobacterineae</taxon>
        <taxon>Myxococcaceae</taxon>
        <taxon>Pyxidicoccus</taxon>
    </lineage>
</organism>
<dbReference type="Proteomes" id="UP000662747">
    <property type="component" value="Chromosome"/>
</dbReference>
<dbReference type="EMBL" id="CP071090">
    <property type="protein sequence ID" value="QSQ28392.1"/>
    <property type="molecule type" value="Genomic_DNA"/>
</dbReference>
<sequence length="386" mass="43059">MSEYQYYEFQAVDRPLTSKEQAELRALSTRAEISATRFTNVYHYGDFKGAPHQMMERYFDAHIYTANWGTRVFMLRLPRKRFDPRLAAPYLTNDQGISLQTTRTHVILTFAVEEEPGEWDETEAPELAELLPLRADLLAGDPRCLYLGWLRAVAAGVLDDEEVEPPVPPGMKPPSGALDSLARFLDIDPALLQVATAASPHAAARLSPSRDVLAAWVKALPSQEKDALLLRLVEGQDPHLGAELLQRFREGQAPAPRAATSPRTVGGLREAARALHEAQVKRVKELQAREKARHERELALAHEKALQALAAREAAAWNEVEAHFATRKPRGYDAGIQLLDDLGEVARRQGRMAEFSARVRILRELNARRPALLARLEEALRGVLGA</sequence>
<keyword evidence="2" id="KW-1185">Reference proteome</keyword>
<reference evidence="1 2" key="1">
    <citation type="submission" date="2021-02" db="EMBL/GenBank/DDBJ databases">
        <title>De Novo genome assembly of isolated myxobacteria.</title>
        <authorList>
            <person name="Stevens D.C."/>
        </authorList>
    </citation>
    <scope>NUCLEOTIDE SEQUENCE [LARGE SCALE GENOMIC DNA]</scope>
    <source>
        <strain evidence="2">SCPEA02</strain>
    </source>
</reference>
<accession>A0ABX7PDB4</accession>
<evidence type="ECO:0000313" key="2">
    <source>
        <dbReference type="Proteomes" id="UP000662747"/>
    </source>
</evidence>
<gene>
    <name evidence="1" type="ORF">JY651_35575</name>
</gene>
<protein>
    <submittedName>
        <fullName evidence="1">Uncharacterized protein</fullName>
    </submittedName>
</protein>
<proteinExistence type="predicted"/>
<name>A0ABX7PDB4_9BACT</name>
<evidence type="ECO:0000313" key="1">
    <source>
        <dbReference type="EMBL" id="QSQ28392.1"/>
    </source>
</evidence>